<comment type="caution">
    <text evidence="2">The sequence shown here is derived from an EMBL/GenBank/DDBJ whole genome shotgun (WGS) entry which is preliminary data.</text>
</comment>
<accession>A0AAD3HLH9</accession>
<dbReference type="EMBL" id="BMAR01000009">
    <property type="protein sequence ID" value="GFR45138.1"/>
    <property type="molecule type" value="Genomic_DNA"/>
</dbReference>
<evidence type="ECO:0000313" key="3">
    <source>
        <dbReference type="Proteomes" id="UP001054857"/>
    </source>
</evidence>
<feature type="non-terminal residue" evidence="2">
    <location>
        <position position="223"/>
    </location>
</feature>
<feature type="compositionally biased region" description="Pro residues" evidence="1">
    <location>
        <begin position="154"/>
        <end position="169"/>
    </location>
</feature>
<evidence type="ECO:0000313" key="2">
    <source>
        <dbReference type="EMBL" id="GFR45138.1"/>
    </source>
</evidence>
<feature type="region of interest" description="Disordered" evidence="1">
    <location>
        <begin position="153"/>
        <end position="185"/>
    </location>
</feature>
<organism evidence="2 3">
    <name type="scientific">Astrephomene gubernaculifera</name>
    <dbReference type="NCBI Taxonomy" id="47775"/>
    <lineage>
        <taxon>Eukaryota</taxon>
        <taxon>Viridiplantae</taxon>
        <taxon>Chlorophyta</taxon>
        <taxon>core chlorophytes</taxon>
        <taxon>Chlorophyceae</taxon>
        <taxon>CS clade</taxon>
        <taxon>Chlamydomonadales</taxon>
        <taxon>Astrephomenaceae</taxon>
        <taxon>Astrephomene</taxon>
    </lineage>
</organism>
<proteinExistence type="predicted"/>
<dbReference type="AlphaFoldDB" id="A0AAD3HLH9"/>
<feature type="non-terminal residue" evidence="2">
    <location>
        <position position="1"/>
    </location>
</feature>
<keyword evidence="3" id="KW-1185">Reference proteome</keyword>
<sequence length="223" mass="24000">TTSQQQPLMSPLVSRPSGPASLPHVSCPLRRTYEQLCGSDPKMRARLLGDVAIRWIEEHAWRGPLELLLGRAARELGLDRVGPLEGLNERQQSDWDSSRRKVYGKFLAIAEAATCKGAESRPTDPRVTPAAISRFQDISAYLAEGLAAYLLGQSPPPIPPPSPLPPSMPRPQQQPLSPPLPRPNNFASQCFSGSVARAVPNAAAFSAALDRSGSCGLREPVPA</sequence>
<dbReference type="Proteomes" id="UP001054857">
    <property type="component" value="Unassembled WGS sequence"/>
</dbReference>
<protein>
    <submittedName>
        <fullName evidence="2">Uncharacterized protein</fullName>
    </submittedName>
</protein>
<feature type="region of interest" description="Disordered" evidence="1">
    <location>
        <begin position="1"/>
        <end position="21"/>
    </location>
</feature>
<evidence type="ECO:0000256" key="1">
    <source>
        <dbReference type="SAM" id="MobiDB-lite"/>
    </source>
</evidence>
<gene>
    <name evidence="2" type="ORF">Agub_g6518</name>
</gene>
<name>A0AAD3HLH9_9CHLO</name>
<reference evidence="2 3" key="1">
    <citation type="journal article" date="2021" name="Sci. Rep.">
        <title>Genome sequencing of the multicellular alga Astrephomene provides insights into convergent evolution of germ-soma differentiation.</title>
        <authorList>
            <person name="Yamashita S."/>
            <person name="Yamamoto K."/>
            <person name="Matsuzaki R."/>
            <person name="Suzuki S."/>
            <person name="Yamaguchi H."/>
            <person name="Hirooka S."/>
            <person name="Minakuchi Y."/>
            <person name="Miyagishima S."/>
            <person name="Kawachi M."/>
            <person name="Toyoda A."/>
            <person name="Nozaki H."/>
        </authorList>
    </citation>
    <scope>NUCLEOTIDE SEQUENCE [LARGE SCALE GENOMIC DNA]</scope>
    <source>
        <strain evidence="2 3">NIES-4017</strain>
    </source>
</reference>